<evidence type="ECO:0000313" key="1">
    <source>
        <dbReference type="EMBL" id="EIJ33317.1"/>
    </source>
</evidence>
<dbReference type="EMBL" id="JH651384">
    <property type="protein sequence ID" value="EIJ33317.1"/>
    <property type="molecule type" value="Genomic_DNA"/>
</dbReference>
<dbReference type="RefSeq" id="WP_002707271.1">
    <property type="nucleotide sequence ID" value="NZ_JH651384.1"/>
</dbReference>
<proteinExistence type="predicted"/>
<gene>
    <name evidence="1" type="ORF">Thini_0680</name>
</gene>
<evidence type="ECO:0000313" key="2">
    <source>
        <dbReference type="Proteomes" id="UP000005317"/>
    </source>
</evidence>
<name>A0A656HAK2_THINJ</name>
<dbReference type="AlphaFoldDB" id="A0A656HAK2"/>
<dbReference type="Proteomes" id="UP000005317">
    <property type="component" value="Unassembled WGS sequence"/>
</dbReference>
<accession>A0A656HAK2</accession>
<keyword evidence="2" id="KW-1185">Reference proteome</keyword>
<protein>
    <submittedName>
        <fullName evidence="1">Uncharacterized protein</fullName>
    </submittedName>
</protein>
<organism evidence="1 2">
    <name type="scientific">Thiothrix nivea (strain ATCC 35100 / DSM 5205 / JP2)</name>
    <dbReference type="NCBI Taxonomy" id="870187"/>
    <lineage>
        <taxon>Bacteria</taxon>
        <taxon>Pseudomonadati</taxon>
        <taxon>Pseudomonadota</taxon>
        <taxon>Gammaproteobacteria</taxon>
        <taxon>Thiotrichales</taxon>
        <taxon>Thiotrichaceae</taxon>
        <taxon>Thiothrix</taxon>
    </lineage>
</organism>
<sequence>MAMALRGDLSVANLLAYVPLVVKRHRFPEVWARMGHFLDGFQAGAPK</sequence>
<reference evidence="2" key="1">
    <citation type="journal article" date="2011" name="Stand. Genomic Sci.">
        <title>Genome sequence of the filamentous, gliding Thiothrix nivea neotype strain (JP2(T)).</title>
        <authorList>
            <person name="Lapidus A."/>
            <person name="Nolan M."/>
            <person name="Lucas S."/>
            <person name="Glavina Del Rio T."/>
            <person name="Tice H."/>
            <person name="Cheng J.F."/>
            <person name="Tapia R."/>
            <person name="Han C."/>
            <person name="Goodwin L."/>
            <person name="Pitluck S."/>
            <person name="Liolios K."/>
            <person name="Pagani I."/>
            <person name="Ivanova N."/>
            <person name="Huntemann M."/>
            <person name="Mavromatis K."/>
            <person name="Mikhailova N."/>
            <person name="Pati A."/>
            <person name="Chen A."/>
            <person name="Palaniappan K."/>
            <person name="Land M."/>
            <person name="Brambilla E.M."/>
            <person name="Rohde M."/>
            <person name="Abt B."/>
            <person name="Verbarg S."/>
            <person name="Goker M."/>
            <person name="Bristow J."/>
            <person name="Eisen J.A."/>
            <person name="Markowitz V."/>
            <person name="Hugenholtz P."/>
            <person name="Kyrpides N.C."/>
            <person name="Klenk H.P."/>
            <person name="Woyke T."/>
        </authorList>
    </citation>
    <scope>NUCLEOTIDE SEQUENCE [LARGE SCALE GENOMIC DNA]</scope>
    <source>
        <strain evidence="2">ATCC 35100 / DSM 5205 / JP2</strain>
    </source>
</reference>